<name>A0A4R1XXA1_ACICA</name>
<accession>A0A4R1XXA1</accession>
<feature type="transmembrane region" description="Helical" evidence="1">
    <location>
        <begin position="57"/>
        <end position="76"/>
    </location>
</feature>
<evidence type="ECO:0000313" key="2">
    <source>
        <dbReference type="EMBL" id="TCM68389.1"/>
    </source>
</evidence>
<protein>
    <submittedName>
        <fullName evidence="2">Uncharacterized protein</fullName>
    </submittedName>
</protein>
<comment type="caution">
    <text evidence="2">The sequence shown here is derived from an EMBL/GenBank/DDBJ whole genome shotgun (WGS) entry which is preliminary data.</text>
</comment>
<proteinExistence type="predicted"/>
<dbReference type="Proteomes" id="UP000294963">
    <property type="component" value="Unassembled WGS sequence"/>
</dbReference>
<keyword evidence="1" id="KW-1133">Transmembrane helix</keyword>
<dbReference type="AlphaFoldDB" id="A0A4R1XXA1"/>
<evidence type="ECO:0000313" key="3">
    <source>
        <dbReference type="Proteomes" id="UP000294963"/>
    </source>
</evidence>
<sequence>MSKQHVRKKPLGLSINLKAGEHLFFALVIRGLFFSALVFFAWAGLDLLEKNYSSVTSDLSISAVIGSTISLLLFTWEKIIDYIVK</sequence>
<evidence type="ECO:0000256" key="1">
    <source>
        <dbReference type="SAM" id="Phobius"/>
    </source>
</evidence>
<reference evidence="2 3" key="1">
    <citation type="submission" date="2019-03" db="EMBL/GenBank/DDBJ databases">
        <title>Genomic analyses of the natural microbiome of Caenorhabditis elegans.</title>
        <authorList>
            <person name="Samuel B."/>
        </authorList>
    </citation>
    <scope>NUCLEOTIDE SEQUENCE [LARGE SCALE GENOMIC DNA]</scope>
    <source>
        <strain evidence="2 3">JUb89</strain>
    </source>
</reference>
<keyword evidence="1" id="KW-0472">Membrane</keyword>
<organism evidence="2 3">
    <name type="scientific">Acinetobacter calcoaceticus</name>
    <dbReference type="NCBI Taxonomy" id="471"/>
    <lineage>
        <taxon>Bacteria</taxon>
        <taxon>Pseudomonadati</taxon>
        <taxon>Pseudomonadota</taxon>
        <taxon>Gammaproteobacteria</taxon>
        <taxon>Moraxellales</taxon>
        <taxon>Moraxellaceae</taxon>
        <taxon>Acinetobacter</taxon>
        <taxon>Acinetobacter calcoaceticus/baumannii complex</taxon>
    </lineage>
</organism>
<gene>
    <name evidence="2" type="ORF">EC844_10592</name>
</gene>
<feature type="transmembrane region" description="Helical" evidence="1">
    <location>
        <begin position="23"/>
        <end position="45"/>
    </location>
</feature>
<keyword evidence="3" id="KW-1185">Reference proteome</keyword>
<dbReference type="EMBL" id="SLVJ01000005">
    <property type="protein sequence ID" value="TCM68389.1"/>
    <property type="molecule type" value="Genomic_DNA"/>
</dbReference>
<keyword evidence="1" id="KW-0812">Transmembrane</keyword>